<dbReference type="Proteomes" id="UP000594905">
    <property type="component" value="Chromosome"/>
</dbReference>
<dbReference type="EMBL" id="CP065689">
    <property type="protein sequence ID" value="QPS58885.1"/>
    <property type="molecule type" value="Genomic_DNA"/>
</dbReference>
<evidence type="ECO:0000313" key="4">
    <source>
        <dbReference type="Proteomes" id="UP000594905"/>
    </source>
</evidence>
<proteinExistence type="predicted"/>
<dbReference type="KEGG" id="cmin:NCTC10288_01281"/>
<gene>
    <name evidence="1" type="ORF">I6G51_08060</name>
    <name evidence="2" type="ORF">NCTC10288_01281</name>
</gene>
<evidence type="ECO:0000313" key="1">
    <source>
        <dbReference type="EMBL" id="QPS58885.1"/>
    </source>
</evidence>
<accession>A0A2X4R9E8</accession>
<dbReference type="RefSeq" id="WP_039675322.1">
    <property type="nucleotide sequence ID" value="NZ_CP065689.1"/>
</dbReference>
<dbReference type="OrthoDB" id="4414873at2"/>
<dbReference type="Proteomes" id="UP000249264">
    <property type="component" value="Chromosome 1"/>
</dbReference>
<protein>
    <submittedName>
        <fullName evidence="2">Uncharacterized protein</fullName>
    </submittedName>
</protein>
<evidence type="ECO:0000313" key="3">
    <source>
        <dbReference type="Proteomes" id="UP000249264"/>
    </source>
</evidence>
<reference evidence="2 3" key="1">
    <citation type="submission" date="2018-06" db="EMBL/GenBank/DDBJ databases">
        <authorList>
            <consortium name="Pathogen Informatics"/>
            <person name="Doyle S."/>
        </authorList>
    </citation>
    <scope>NUCLEOTIDE SEQUENCE [LARGE SCALE GENOMIC DNA]</scope>
    <source>
        <strain evidence="2 3">NCTC10288</strain>
    </source>
</reference>
<sequence>MTATFTYLDPFTAQRKVIDAPEGSEYVVVKRRGETVVDGEVMSFHATHADARDAVMAGLTEEFKTAVDNEPIYVTHARLRGEYARYVEL</sequence>
<organism evidence="2 3">
    <name type="scientific">Corynebacterium minutissimum</name>
    <dbReference type="NCBI Taxonomy" id="38301"/>
    <lineage>
        <taxon>Bacteria</taxon>
        <taxon>Bacillati</taxon>
        <taxon>Actinomycetota</taxon>
        <taxon>Actinomycetes</taxon>
        <taxon>Mycobacteriales</taxon>
        <taxon>Corynebacteriaceae</taxon>
        <taxon>Corynebacterium</taxon>
    </lineage>
</organism>
<keyword evidence="4" id="KW-1185">Reference proteome</keyword>
<dbReference type="AlphaFoldDB" id="A0A2X4R9E8"/>
<reference evidence="1 4" key="2">
    <citation type="submission" date="2020-12" db="EMBL/GenBank/DDBJ databases">
        <title>FDA dAtabase for Regulatory Grade micrObial Sequences (FDA-ARGOS): Supporting development and validation of Infectious Disease Dx tests.</title>
        <authorList>
            <person name="Sproer C."/>
            <person name="Gronow S."/>
            <person name="Severitt S."/>
            <person name="Schroder I."/>
            <person name="Tallon L."/>
            <person name="Sadzewicz L."/>
            <person name="Zhao X."/>
            <person name="Boylan J."/>
            <person name="Ott S."/>
            <person name="Bowen H."/>
            <person name="Vavikolanu K."/>
            <person name="Mehta A."/>
            <person name="Aluvathingal J."/>
            <person name="Nadendla S."/>
            <person name="Lowell S."/>
            <person name="Myers T."/>
            <person name="Yan Y."/>
            <person name="Sichtig H."/>
        </authorList>
    </citation>
    <scope>NUCLEOTIDE SEQUENCE [LARGE SCALE GENOMIC DNA]</scope>
    <source>
        <strain evidence="1 4">FDAARGOS_894</strain>
    </source>
</reference>
<dbReference type="GeneID" id="70783185"/>
<evidence type="ECO:0000313" key="2">
    <source>
        <dbReference type="EMBL" id="SQH99977.1"/>
    </source>
</evidence>
<name>A0A2X4R9E8_9CORY</name>
<dbReference type="EMBL" id="LS483460">
    <property type="protein sequence ID" value="SQH99977.1"/>
    <property type="molecule type" value="Genomic_DNA"/>
</dbReference>